<dbReference type="AlphaFoldDB" id="A0A0L0D083"/>
<dbReference type="OrthoDB" id="360481at2759"/>
<proteinExistence type="predicted"/>
<dbReference type="Proteomes" id="UP000054566">
    <property type="component" value="Unassembled WGS sequence"/>
</dbReference>
<dbReference type="GO" id="GO:0004386">
    <property type="term" value="F:helicase activity"/>
    <property type="evidence" value="ECO:0007669"/>
    <property type="project" value="UniProtKB-KW"/>
</dbReference>
<keyword evidence="1" id="KW-0067">ATP-binding</keyword>
<reference evidence="2" key="1">
    <citation type="submission" date="2015-07" db="EMBL/GenBank/DDBJ databases">
        <title>Annotation of Plasmodium falciparum RAJ116.</title>
        <authorList>
            <consortium name="The Broad Institute Genome Sequencing Platform"/>
            <person name="Volkman S.K."/>
            <person name="Neafsey D.E."/>
            <person name="Dash A.P."/>
            <person name="Chitnis C.E."/>
            <person name="Hartl D.L."/>
            <person name="Young S.K."/>
            <person name="Zeng Q."/>
            <person name="Koehrsen M."/>
            <person name="Alvarado L."/>
            <person name="Berlin A."/>
            <person name="Borenstein D."/>
            <person name="Chapman S.B."/>
            <person name="Chen Z."/>
            <person name="Engels R."/>
            <person name="Freedman E."/>
            <person name="Gellesch M."/>
            <person name="Goldberg J."/>
            <person name="Griggs A."/>
            <person name="Gujja S."/>
            <person name="Heilman E.R."/>
            <person name="Heiman D.I."/>
            <person name="Howarth C."/>
            <person name="Jen D."/>
            <person name="Larson L."/>
            <person name="Mehta T."/>
            <person name="Neiman D."/>
            <person name="Park D."/>
            <person name="Pearson M."/>
            <person name="Roberts A."/>
            <person name="Saif S."/>
            <person name="Shea T."/>
            <person name="Shenoy N."/>
            <person name="Sisk P."/>
            <person name="Stolte C."/>
            <person name="Sykes S."/>
            <person name="Walk T."/>
            <person name="White J."/>
            <person name="Yandava C."/>
            <person name="Haas B."/>
            <person name="Henn M.R."/>
            <person name="Nusbaum C."/>
            <person name="Birren B."/>
        </authorList>
    </citation>
    <scope>NUCLEOTIDE SEQUENCE [LARGE SCALE GENOMIC DNA]</scope>
    <source>
        <strain evidence="2">RAJ116</strain>
    </source>
</reference>
<keyword evidence="1" id="KW-0347">Helicase</keyword>
<accession>A0A0L0D083</accession>
<sequence length="134" mass="16174">MYRSFLGFIVEKNEFLKYEKWQVPSLIKNIIYSFGYLENFYITKCMAAKCTHFILPTYKNYKSKTNEFKLKKCANQISTNINTPNIFNYNKHNTNYDYLKDDDPLNDFNLLKPNDENQNMQTHPLYFTFHKYVS</sequence>
<evidence type="ECO:0000313" key="1">
    <source>
        <dbReference type="EMBL" id="KNC37074.1"/>
    </source>
</evidence>
<dbReference type="EMBL" id="GG664374">
    <property type="protein sequence ID" value="KNC37074.1"/>
    <property type="molecule type" value="Genomic_DNA"/>
</dbReference>
<gene>
    <name evidence="1" type="ORF">PFLG_01014</name>
</gene>
<keyword evidence="1" id="KW-0547">Nucleotide-binding</keyword>
<keyword evidence="1" id="KW-0378">Hydrolase</keyword>
<protein>
    <submittedName>
        <fullName evidence="1">RNA helicase</fullName>
    </submittedName>
</protein>
<reference evidence="2" key="2">
    <citation type="submission" date="2015-07" db="EMBL/GenBank/DDBJ databases">
        <title>The genome sequence of Plasmodium falciparum RAJ116.</title>
        <authorList>
            <consortium name="The Broad Institute Genome Sequencing Platform"/>
            <person name="Volkman S.K."/>
            <person name="Neafsey D.E."/>
            <person name="Dash A.P."/>
            <person name="Chitnis C.E."/>
            <person name="Hartl D.L."/>
            <person name="Young S.K."/>
            <person name="Kodira C.D."/>
            <person name="Zeng Q."/>
            <person name="Koehrsen M."/>
            <person name="Godfrey P."/>
            <person name="Alvarado L."/>
            <person name="Berlin A."/>
            <person name="Borenstein D."/>
            <person name="Chen Z."/>
            <person name="Engels R."/>
            <person name="Freedman E."/>
            <person name="Gellesch M."/>
            <person name="Goldberg J."/>
            <person name="Griggs A."/>
            <person name="Gujja S."/>
            <person name="Heiman D."/>
            <person name="Hepburn T."/>
            <person name="Howarth C."/>
            <person name="Jen D."/>
            <person name="Larson L."/>
            <person name="Lewis B."/>
            <person name="Mehta T."/>
            <person name="Park D."/>
            <person name="Pearson M."/>
            <person name="Roberts A."/>
            <person name="Saif S."/>
            <person name="Shea T."/>
            <person name="Shenoy N."/>
            <person name="Sisk P."/>
            <person name="Stolte C."/>
            <person name="Sykes S."/>
            <person name="Walk T."/>
            <person name="White J."/>
            <person name="Yandava C."/>
            <person name="Wirth D.F."/>
            <person name="Nusbaum C."/>
            <person name="Birren B."/>
        </authorList>
    </citation>
    <scope>NUCLEOTIDE SEQUENCE [LARGE SCALE GENOMIC DNA]</scope>
    <source>
        <strain evidence="2">RAJ116</strain>
    </source>
</reference>
<organism evidence="1 2">
    <name type="scientific">Plasmodium falciparum RAJ116</name>
    <dbReference type="NCBI Taxonomy" id="580058"/>
    <lineage>
        <taxon>Eukaryota</taxon>
        <taxon>Sar</taxon>
        <taxon>Alveolata</taxon>
        <taxon>Apicomplexa</taxon>
        <taxon>Aconoidasida</taxon>
        <taxon>Haemosporida</taxon>
        <taxon>Plasmodiidae</taxon>
        <taxon>Plasmodium</taxon>
        <taxon>Plasmodium (Laverania)</taxon>
    </lineage>
</organism>
<name>A0A0L0D083_PLAFA</name>
<evidence type="ECO:0000313" key="2">
    <source>
        <dbReference type="Proteomes" id="UP000054566"/>
    </source>
</evidence>